<dbReference type="PANTHER" id="PTHR30069">
    <property type="entry name" value="TONB-DEPENDENT OUTER MEMBRANE RECEPTOR"/>
    <property type="match status" value="1"/>
</dbReference>
<keyword evidence="2 10" id="KW-0813">Transport</keyword>
<evidence type="ECO:0000256" key="12">
    <source>
        <dbReference type="SAM" id="SignalP"/>
    </source>
</evidence>
<dbReference type="InterPro" id="IPR012910">
    <property type="entry name" value="Plug_dom"/>
</dbReference>
<accession>F5RNY9</accession>
<dbReference type="Gene3D" id="2.170.130.10">
    <property type="entry name" value="TonB-dependent receptor, plug domain"/>
    <property type="match status" value="1"/>
</dbReference>
<dbReference type="STRING" id="888060.HMPREF9081_1975"/>
<evidence type="ECO:0000256" key="3">
    <source>
        <dbReference type="ARBA" id="ARBA00022452"/>
    </source>
</evidence>
<dbReference type="RefSeq" id="WP_006307006.1">
    <property type="nucleotide sequence ID" value="NZ_GL892076.1"/>
</dbReference>
<comment type="caution">
    <text evidence="15">The sequence shown here is derived from an EMBL/GenBank/DDBJ whole genome shotgun (WGS) entry which is preliminary data.</text>
</comment>
<keyword evidence="6 11" id="KW-0798">TonB box</keyword>
<evidence type="ECO:0000256" key="6">
    <source>
        <dbReference type="ARBA" id="ARBA00023077"/>
    </source>
</evidence>
<keyword evidence="9 10" id="KW-0998">Cell outer membrane</keyword>
<dbReference type="Gene3D" id="2.40.170.20">
    <property type="entry name" value="TonB-dependent receptor, beta-barrel domain"/>
    <property type="match status" value="1"/>
</dbReference>
<evidence type="ECO:0000259" key="14">
    <source>
        <dbReference type="Pfam" id="PF07715"/>
    </source>
</evidence>
<comment type="subcellular location">
    <subcellularLocation>
        <location evidence="1 10">Cell outer membrane</location>
        <topology evidence="1 10">Multi-pass membrane protein</topology>
    </subcellularLocation>
</comment>
<keyword evidence="4 10" id="KW-0812">Transmembrane</keyword>
<evidence type="ECO:0000313" key="15">
    <source>
        <dbReference type="EMBL" id="EGK58379.1"/>
    </source>
</evidence>
<feature type="chain" id="PRO_5003326089" evidence="12">
    <location>
        <begin position="27"/>
        <end position="671"/>
    </location>
</feature>
<dbReference type="InterPro" id="IPR000531">
    <property type="entry name" value="Beta-barrel_TonB"/>
</dbReference>
<dbReference type="HOGENOM" id="CLU_008287_18_0_9"/>
<feature type="signal peptide" evidence="12">
    <location>
        <begin position="1"/>
        <end position="26"/>
    </location>
</feature>
<evidence type="ECO:0000256" key="8">
    <source>
        <dbReference type="ARBA" id="ARBA00023170"/>
    </source>
</evidence>
<proteinExistence type="inferred from homology"/>
<evidence type="ECO:0000256" key="1">
    <source>
        <dbReference type="ARBA" id="ARBA00004571"/>
    </source>
</evidence>
<keyword evidence="8 15" id="KW-0675">Receptor</keyword>
<organism evidence="15 16">
    <name type="scientific">Centipeda periodontii DSM 2778</name>
    <dbReference type="NCBI Taxonomy" id="888060"/>
    <lineage>
        <taxon>Bacteria</taxon>
        <taxon>Bacillati</taxon>
        <taxon>Bacillota</taxon>
        <taxon>Negativicutes</taxon>
        <taxon>Selenomonadales</taxon>
        <taxon>Selenomonadaceae</taxon>
        <taxon>Centipeda</taxon>
    </lineage>
</organism>
<comment type="similarity">
    <text evidence="10 11">Belongs to the TonB-dependent receptor family.</text>
</comment>
<dbReference type="EMBL" id="AFHQ01000047">
    <property type="protein sequence ID" value="EGK58379.1"/>
    <property type="molecule type" value="Genomic_DNA"/>
</dbReference>
<evidence type="ECO:0000256" key="4">
    <source>
        <dbReference type="ARBA" id="ARBA00022692"/>
    </source>
</evidence>
<dbReference type="PANTHER" id="PTHR30069:SF29">
    <property type="entry name" value="HEMOGLOBIN AND HEMOGLOBIN-HAPTOGLOBIN-BINDING PROTEIN 1-RELATED"/>
    <property type="match status" value="1"/>
</dbReference>
<dbReference type="Pfam" id="PF07715">
    <property type="entry name" value="Plug"/>
    <property type="match status" value="1"/>
</dbReference>
<keyword evidence="3 10" id="KW-1134">Transmembrane beta strand</keyword>
<dbReference type="AlphaFoldDB" id="F5RNY9"/>
<dbReference type="OrthoDB" id="1631017at2"/>
<keyword evidence="5 12" id="KW-0732">Signal</keyword>
<dbReference type="GO" id="GO:0009279">
    <property type="term" value="C:cell outer membrane"/>
    <property type="evidence" value="ECO:0007669"/>
    <property type="project" value="UniProtKB-SubCell"/>
</dbReference>
<feature type="domain" description="TonB-dependent receptor plug" evidence="14">
    <location>
        <begin position="60"/>
        <end position="167"/>
    </location>
</feature>
<evidence type="ECO:0000256" key="10">
    <source>
        <dbReference type="PROSITE-ProRule" id="PRU01360"/>
    </source>
</evidence>
<evidence type="ECO:0000259" key="13">
    <source>
        <dbReference type="Pfam" id="PF00593"/>
    </source>
</evidence>
<dbReference type="eggNOG" id="COG4771">
    <property type="taxonomic scope" value="Bacteria"/>
</dbReference>
<reference evidence="15 16" key="1">
    <citation type="submission" date="2011-04" db="EMBL/GenBank/DDBJ databases">
        <authorList>
            <person name="Muzny D."/>
            <person name="Qin X."/>
            <person name="Deng J."/>
            <person name="Jiang H."/>
            <person name="Liu Y."/>
            <person name="Qu J."/>
            <person name="Song X.-Z."/>
            <person name="Zhang L."/>
            <person name="Thornton R."/>
            <person name="Coyle M."/>
            <person name="Francisco L."/>
            <person name="Jackson L."/>
            <person name="Javaid M."/>
            <person name="Korchina V."/>
            <person name="Kovar C."/>
            <person name="Mata R."/>
            <person name="Mathew T."/>
            <person name="Ngo R."/>
            <person name="Nguyen L."/>
            <person name="Nguyen N."/>
            <person name="Okwuonu G."/>
            <person name="Ongeri F."/>
            <person name="Pham C."/>
            <person name="Simmons D."/>
            <person name="Wilczek-Boney K."/>
            <person name="Hale W."/>
            <person name="Jakkamsetti A."/>
            <person name="Pham P."/>
            <person name="Ruth R."/>
            <person name="San Lucas F."/>
            <person name="Warren J."/>
            <person name="Zhang J."/>
            <person name="Zhao Z."/>
            <person name="Zhou C."/>
            <person name="Zhu D."/>
            <person name="Lee S."/>
            <person name="Bess C."/>
            <person name="Blankenburg K."/>
            <person name="Forbes L."/>
            <person name="Fu Q."/>
            <person name="Gubbala S."/>
            <person name="Hirani K."/>
            <person name="Jayaseelan J.C."/>
            <person name="Lara F."/>
            <person name="Munidasa M."/>
            <person name="Palculict T."/>
            <person name="Patil S."/>
            <person name="Pu L.-L."/>
            <person name="Saada N."/>
            <person name="Tang L."/>
            <person name="Weissenberger G."/>
            <person name="Zhu Y."/>
            <person name="Hemphill L."/>
            <person name="Shang Y."/>
            <person name="Youmans B."/>
            <person name="Ayvaz T."/>
            <person name="Ross M."/>
            <person name="Santibanez J."/>
            <person name="Aqrawi P."/>
            <person name="Gross S."/>
            <person name="Joshi V."/>
            <person name="Fowler G."/>
            <person name="Nazareth L."/>
            <person name="Reid J."/>
            <person name="Worley K."/>
            <person name="Petrosino J."/>
            <person name="Highlander S."/>
            <person name="Gibbs R."/>
        </authorList>
    </citation>
    <scope>NUCLEOTIDE SEQUENCE [LARGE SCALE GENOMIC DNA]</scope>
    <source>
        <strain evidence="15 16">DSM 2778</strain>
    </source>
</reference>
<dbReference type="InterPro" id="IPR039426">
    <property type="entry name" value="TonB-dep_rcpt-like"/>
</dbReference>
<dbReference type="CDD" id="cd01347">
    <property type="entry name" value="ligand_gated_channel"/>
    <property type="match status" value="1"/>
</dbReference>
<dbReference type="Pfam" id="PF00593">
    <property type="entry name" value="TonB_dep_Rec_b-barrel"/>
    <property type="match status" value="1"/>
</dbReference>
<feature type="domain" description="TonB-dependent receptor-like beta-barrel" evidence="13">
    <location>
        <begin position="253"/>
        <end position="641"/>
    </location>
</feature>
<dbReference type="InterPro" id="IPR036942">
    <property type="entry name" value="Beta-barrel_TonB_sf"/>
</dbReference>
<dbReference type="Proteomes" id="UP000004067">
    <property type="component" value="Unassembled WGS sequence"/>
</dbReference>
<dbReference type="GO" id="GO:0044718">
    <property type="term" value="P:siderophore transmembrane transport"/>
    <property type="evidence" value="ECO:0007669"/>
    <property type="project" value="TreeGrafter"/>
</dbReference>
<dbReference type="GO" id="GO:0015344">
    <property type="term" value="F:siderophore uptake transmembrane transporter activity"/>
    <property type="evidence" value="ECO:0007669"/>
    <property type="project" value="TreeGrafter"/>
</dbReference>
<evidence type="ECO:0000256" key="2">
    <source>
        <dbReference type="ARBA" id="ARBA00022448"/>
    </source>
</evidence>
<name>F5RNY9_9FIRM</name>
<keyword evidence="7 10" id="KW-0472">Membrane</keyword>
<dbReference type="PROSITE" id="PS52016">
    <property type="entry name" value="TONB_DEPENDENT_REC_3"/>
    <property type="match status" value="1"/>
</dbReference>
<evidence type="ECO:0000256" key="5">
    <source>
        <dbReference type="ARBA" id="ARBA00022729"/>
    </source>
</evidence>
<evidence type="ECO:0000256" key="9">
    <source>
        <dbReference type="ARBA" id="ARBA00023237"/>
    </source>
</evidence>
<evidence type="ECO:0000256" key="7">
    <source>
        <dbReference type="ARBA" id="ARBA00023136"/>
    </source>
</evidence>
<dbReference type="SUPFAM" id="SSF56935">
    <property type="entry name" value="Porins"/>
    <property type="match status" value="1"/>
</dbReference>
<evidence type="ECO:0000313" key="16">
    <source>
        <dbReference type="Proteomes" id="UP000004067"/>
    </source>
</evidence>
<sequence length="671" mass="75247">MTMKMWRKNFLAAAVALSAMTGHVYAAETAHTGTGDDELLPSYSLGEVVVTATRTQKRDIDVPAATTVITADEIKNSGAANVSDVLEKVDGFTYKAFGPNGASMGTMTNELNVRGVRSGALVLMNGNPIAWRGKYNLDAIPASSIERIEIVKGSGSVLYGSEAIAGVVNIITKKKTENAVHAGFGNYGQRSYGVSVGDEKFGLYYNYDKFGRRDGITYADVNLLNSSKVPQLTGETRTDIHNIKKQSAGFTYQVNPHLDFLLSYYETEARYDRIFSEVTLSTNGIRVGEPYNSRKYTTKRYTTQINYKDRDWKGSLYFNTGTIESMGPNLISSVGRRTPNGWYNTREKNTTYGLDLQRTWRIGKKSTAIAGVNLAHEVYDVLQTRTTAAASHYTRNNWGVFGQWEQKFDEKNTGIFGLRETWTTGAARGQNYNNLSASGQWLHKLNRDNSLYLNVSQSFVMPTFSQMYPNNDRQKAAPNLKPQKGVNYEIGWKKNHGGHTWKAALFHIDIKDNITASVERGKTEYKYVNEDFRNTGIELSDEIRGTHGLSYRWGVTWQNPQTNNTDRPGGWYRTFGKVQLTGGVTYQKDKWTSSLTATYLASRVVLPSREKPSAVKPYLLTTWNTTYAPDENSEISLCIDNVLDRDDTTMHSGARYHNAPINYLLSYSYKF</sequence>
<protein>
    <submittedName>
        <fullName evidence="15">TonB-dependent receptor protein</fullName>
    </submittedName>
</protein>
<dbReference type="InterPro" id="IPR037066">
    <property type="entry name" value="Plug_dom_sf"/>
</dbReference>
<keyword evidence="16" id="KW-1185">Reference proteome</keyword>
<gene>
    <name evidence="15" type="ORF">HMPREF9081_1975</name>
</gene>
<evidence type="ECO:0000256" key="11">
    <source>
        <dbReference type="RuleBase" id="RU003357"/>
    </source>
</evidence>